<reference evidence="1" key="1">
    <citation type="journal article" date="2015" name="MBio">
        <title>Eco-Evolutionary Dynamics of Episomes among Ecologically Cohesive Bacterial Populations.</title>
        <authorList>
            <person name="Xue H."/>
            <person name="Cordero O.X."/>
            <person name="Camas F.M."/>
            <person name="Trimble W."/>
            <person name="Meyer F."/>
            <person name="Guglielmini J."/>
            <person name="Rocha E.P."/>
            <person name="Polz M.F."/>
        </authorList>
    </citation>
    <scope>NUCLEOTIDE SEQUENCE</scope>
    <source>
        <strain evidence="1">FF_113</strain>
    </source>
</reference>
<proteinExistence type="predicted"/>
<name>A0A0H3ZY65_9GAMM</name>
<accession>A0A0H3ZY65</accession>
<evidence type="ECO:0000313" key="1">
    <source>
        <dbReference type="EMBL" id="AKN38804.1"/>
    </source>
</evidence>
<organism evidence="1">
    <name type="scientific">Enterovibrio sp. FF_113</name>
    <dbReference type="NCBI Taxonomy" id="1660266"/>
    <lineage>
        <taxon>Bacteria</taxon>
        <taxon>Pseudomonadati</taxon>
        <taxon>Pseudomonadota</taxon>
        <taxon>Gammaproteobacteria</taxon>
        <taxon>Vibrionales</taxon>
        <taxon>Vibrionaceae</taxon>
        <taxon>Enterovibrio</taxon>
    </lineage>
</organism>
<protein>
    <submittedName>
        <fullName evidence="1">Uncharacterized protein</fullName>
    </submittedName>
</protein>
<dbReference type="EMBL" id="KP795616">
    <property type="protein sequence ID" value="AKN38804.1"/>
    <property type="molecule type" value="Genomic_DNA"/>
</dbReference>
<sequence length="107" mass="12388">MAIQAVEVKRDEMGNFVHPDYPWALESGDYADVAMWFVDHGLFYQVDLFDRSASEELKREFYQSESKNLTIWNPKPPCAGAFLLAIQNYEDEPYAVWAVHAEQIRAV</sequence>
<dbReference type="AlphaFoldDB" id="A0A0H3ZY65"/>